<organism evidence="1">
    <name type="scientific">Methyloraptor flagellatus</name>
    <dbReference type="NCBI Taxonomy" id="3162530"/>
    <lineage>
        <taxon>Bacteria</taxon>
        <taxon>Pseudomonadati</taxon>
        <taxon>Pseudomonadota</taxon>
        <taxon>Alphaproteobacteria</taxon>
        <taxon>Hyphomicrobiales</taxon>
        <taxon>Ancalomicrobiaceae</taxon>
        <taxon>Methyloraptor</taxon>
    </lineage>
</organism>
<dbReference type="KEGG" id="mflg:ABS361_17405"/>
<proteinExistence type="predicted"/>
<gene>
    <name evidence="1" type="ORF">ABS361_17405</name>
</gene>
<accession>A0AAU7X6Y2</accession>
<dbReference type="AlphaFoldDB" id="A0AAU7X6Y2"/>
<dbReference type="RefSeq" id="WP_407048926.1">
    <property type="nucleotide sequence ID" value="NZ_CP158568.1"/>
</dbReference>
<protein>
    <submittedName>
        <fullName evidence="1">Uncharacterized protein</fullName>
    </submittedName>
</protein>
<reference evidence="1" key="1">
    <citation type="submission" date="2024-06" db="EMBL/GenBank/DDBJ databases">
        <title>Methylostella associata gen. nov., sp. nov., a novel Ancalomicrobiaceae-affiliated facultatively methylotrophic bacteria that feed on methanotrophs of the genus Methylococcus.</title>
        <authorList>
            <person name="Saltykova V."/>
            <person name="Danilova O.V."/>
            <person name="Oshkin I.Y."/>
            <person name="Belova S.E."/>
            <person name="Pimenov N.V."/>
            <person name="Dedysh S.N."/>
        </authorList>
    </citation>
    <scope>NUCLEOTIDE SEQUENCE</scope>
    <source>
        <strain evidence="1">S20</strain>
    </source>
</reference>
<sequence length="77" mass="8545">MSHERKAAIAAMVSYLKDEAIQEHMGFTAYCLAMAEADLRGPVPPGTRPDDVPSVKDEARMLEQLIERCTEARRAVV</sequence>
<evidence type="ECO:0000313" key="1">
    <source>
        <dbReference type="EMBL" id="XBY43826.1"/>
    </source>
</evidence>
<name>A0AAU7X6Y2_9HYPH</name>
<dbReference type="EMBL" id="CP158568">
    <property type="protein sequence ID" value="XBY43826.1"/>
    <property type="molecule type" value="Genomic_DNA"/>
</dbReference>